<dbReference type="PANTHER" id="PTHR38050">
    <property type="match status" value="1"/>
</dbReference>
<keyword evidence="6" id="KW-0378">Hydrolase</keyword>
<dbReference type="PANTHER" id="PTHR38050:SF2">
    <property type="entry name" value="FERULOYL ESTERASE C-RELATED"/>
    <property type="match status" value="1"/>
</dbReference>
<dbReference type="GO" id="GO:0045493">
    <property type="term" value="P:xylan catabolic process"/>
    <property type="evidence" value="ECO:0007669"/>
    <property type="project" value="UniProtKB-KW"/>
</dbReference>
<evidence type="ECO:0000313" key="12">
    <source>
        <dbReference type="Proteomes" id="UP000293360"/>
    </source>
</evidence>
<feature type="chain" id="PRO_5039035074" description="feruloyl esterase" evidence="10">
    <location>
        <begin position="25"/>
        <end position="326"/>
    </location>
</feature>
<keyword evidence="5 10" id="KW-0732">Signal</keyword>
<evidence type="ECO:0000256" key="1">
    <source>
        <dbReference type="ARBA" id="ARBA00004613"/>
    </source>
</evidence>
<evidence type="ECO:0000256" key="9">
    <source>
        <dbReference type="ARBA" id="ARBA00034075"/>
    </source>
</evidence>
<dbReference type="Gene3D" id="3.40.50.1820">
    <property type="entry name" value="alpha/beta hydrolase"/>
    <property type="match status" value="1"/>
</dbReference>
<reference evidence="11 12" key="1">
    <citation type="submission" date="2018-06" db="EMBL/GenBank/DDBJ databases">
        <title>Complete Genomes of Monosporascus.</title>
        <authorList>
            <person name="Robinson A.J."/>
            <person name="Natvig D.O."/>
        </authorList>
    </citation>
    <scope>NUCLEOTIDE SEQUENCE [LARGE SCALE GENOMIC DNA]</scope>
    <source>
        <strain evidence="11 12">CBS 110550</strain>
    </source>
</reference>
<dbReference type="InterPro" id="IPR043595">
    <property type="entry name" value="FaeB/C/D"/>
</dbReference>
<evidence type="ECO:0000256" key="4">
    <source>
        <dbReference type="ARBA" id="ARBA00022651"/>
    </source>
</evidence>
<evidence type="ECO:0000313" key="11">
    <source>
        <dbReference type="EMBL" id="RYO87648.1"/>
    </source>
</evidence>
<protein>
    <recommendedName>
        <fullName evidence="2">feruloyl esterase</fullName>
        <ecNumber evidence="2">3.1.1.73</ecNumber>
    </recommendedName>
</protein>
<comment type="caution">
    <text evidence="11">The sequence shown here is derived from an EMBL/GenBank/DDBJ whole genome shotgun (WGS) entry which is preliminary data.</text>
</comment>
<keyword evidence="4" id="KW-0858">Xylan degradation</keyword>
<evidence type="ECO:0000256" key="8">
    <source>
        <dbReference type="ARBA" id="ARBA00023326"/>
    </source>
</evidence>
<evidence type="ECO:0000256" key="3">
    <source>
        <dbReference type="ARBA" id="ARBA00022525"/>
    </source>
</evidence>
<accession>A0A4Q4SZX2</accession>
<dbReference type="EC" id="3.1.1.73" evidence="2"/>
<dbReference type="SUPFAM" id="SSF53474">
    <property type="entry name" value="alpha/beta-Hydrolases"/>
    <property type="match status" value="1"/>
</dbReference>
<keyword evidence="8" id="KW-0624">Polysaccharide degradation</keyword>
<dbReference type="InterPro" id="IPR029058">
    <property type="entry name" value="AB_hydrolase_fold"/>
</dbReference>
<evidence type="ECO:0000256" key="5">
    <source>
        <dbReference type="ARBA" id="ARBA00022729"/>
    </source>
</evidence>
<organism evidence="11 12">
    <name type="scientific">Monosporascus ibericus</name>
    <dbReference type="NCBI Taxonomy" id="155417"/>
    <lineage>
        <taxon>Eukaryota</taxon>
        <taxon>Fungi</taxon>
        <taxon>Dikarya</taxon>
        <taxon>Ascomycota</taxon>
        <taxon>Pezizomycotina</taxon>
        <taxon>Sordariomycetes</taxon>
        <taxon>Xylariomycetidae</taxon>
        <taxon>Xylariales</taxon>
        <taxon>Xylariales incertae sedis</taxon>
        <taxon>Monosporascus</taxon>
    </lineage>
</organism>
<keyword evidence="3" id="KW-0964">Secreted</keyword>
<comment type="catalytic activity">
    <reaction evidence="9">
        <text>feruloyl-polysaccharide + H2O = ferulate + polysaccharide.</text>
        <dbReference type="EC" id="3.1.1.73"/>
    </reaction>
</comment>
<dbReference type="OrthoDB" id="424610at2759"/>
<keyword evidence="7" id="KW-0119">Carbohydrate metabolism</keyword>
<dbReference type="EMBL" id="QJNU01000744">
    <property type="protein sequence ID" value="RYO87648.1"/>
    <property type="molecule type" value="Genomic_DNA"/>
</dbReference>
<feature type="signal peptide" evidence="10">
    <location>
        <begin position="1"/>
        <end position="24"/>
    </location>
</feature>
<proteinExistence type="predicted"/>
<dbReference type="GO" id="GO:0005576">
    <property type="term" value="C:extracellular region"/>
    <property type="evidence" value="ECO:0007669"/>
    <property type="project" value="UniProtKB-SubCell"/>
</dbReference>
<sequence length="326" mass="34889">MHWWSTAASAALHLALLITGPGLAAPAPEASTRAASAASAGCGAVPEIVDGASRLYSTAAGRTYRVFLPRDYDENTPAPLILSYHGAGGVIDQQADLDRLARPEVNTDHIVVYLQGNADDPSQPERYTWQGAPENHSDDIRFTREALDAILATYCVDPSRVYATGMSQGGGFAGRLACSAEMSARIAAYAPVAGAYYQKQVDEEEACEPATVDIDCESMRKRNRRTSVPIMAFHGGSDDIIRYEGGFRNGACLPAVKHWIDRWVEADGLRGMPANDTIEGSDGGVIMRHGGGLVTLVYAGDDVGHAWMSRSNGDLGRQTQGLREFG</sequence>
<evidence type="ECO:0000256" key="10">
    <source>
        <dbReference type="SAM" id="SignalP"/>
    </source>
</evidence>
<dbReference type="STRING" id="155417.A0A4Q4SZX2"/>
<dbReference type="Proteomes" id="UP000293360">
    <property type="component" value="Unassembled WGS sequence"/>
</dbReference>
<dbReference type="AlphaFoldDB" id="A0A4Q4SZX2"/>
<name>A0A4Q4SZX2_9PEZI</name>
<comment type="subcellular location">
    <subcellularLocation>
        <location evidence="1">Secreted</location>
    </subcellularLocation>
</comment>
<evidence type="ECO:0000256" key="2">
    <source>
        <dbReference type="ARBA" id="ARBA00013091"/>
    </source>
</evidence>
<evidence type="ECO:0000256" key="6">
    <source>
        <dbReference type="ARBA" id="ARBA00022801"/>
    </source>
</evidence>
<evidence type="ECO:0000256" key="7">
    <source>
        <dbReference type="ARBA" id="ARBA00023277"/>
    </source>
</evidence>
<gene>
    <name evidence="11" type="ORF">DL764_008835</name>
</gene>
<keyword evidence="12" id="KW-1185">Reference proteome</keyword>
<dbReference type="GO" id="GO:0030600">
    <property type="term" value="F:feruloyl esterase activity"/>
    <property type="evidence" value="ECO:0007669"/>
    <property type="project" value="UniProtKB-EC"/>
</dbReference>